<dbReference type="EMBL" id="MAEL01000010">
    <property type="protein sequence ID" value="KAF1305705.1"/>
    <property type="molecule type" value="Genomic_DNA"/>
</dbReference>
<keyword evidence="2" id="KW-1185">Reference proteome</keyword>
<gene>
    <name evidence="1" type="ORF">BAU17_00200</name>
</gene>
<organism evidence="1 2">
    <name type="scientific">Candidatus Enterococcus willemsii</name>
    <dbReference type="NCBI Taxonomy" id="1857215"/>
    <lineage>
        <taxon>Bacteria</taxon>
        <taxon>Bacillati</taxon>
        <taxon>Bacillota</taxon>
        <taxon>Bacilli</taxon>
        <taxon>Lactobacillales</taxon>
        <taxon>Enterococcaceae</taxon>
        <taxon>Enterococcus</taxon>
    </lineage>
</organism>
<evidence type="ECO:0000313" key="2">
    <source>
        <dbReference type="Proteomes" id="UP000782705"/>
    </source>
</evidence>
<proteinExistence type="predicted"/>
<sequence length="155" mass="17472">MTINQYVQELANSQASLIHLQEGLLANQALMKQETAQEFIFDLRDYADSLAIVTDFVDEPVVDSKDAAELSAILGEQNQLLHAIIQDISQTETFFNQKGGELRRTLASLQGVLELNGLLLQDNRAFQQILKQTGEQMVEKPIEKSSFFQRLFGKK</sequence>
<evidence type="ECO:0000313" key="1">
    <source>
        <dbReference type="EMBL" id="KAF1305705.1"/>
    </source>
</evidence>
<dbReference type="RefSeq" id="WP_161901021.1">
    <property type="nucleotide sequence ID" value="NZ_MAEL01000010.1"/>
</dbReference>
<name>A0ABQ6Z271_9ENTE</name>
<dbReference type="Proteomes" id="UP000782705">
    <property type="component" value="Unassembled WGS sequence"/>
</dbReference>
<reference evidence="1 2" key="1">
    <citation type="submission" date="2016-06" db="EMBL/GenBank/DDBJ databases">
        <title>Four novel species of enterococci isolated from chicken manure.</title>
        <authorList>
            <person name="Van Tyne D."/>
        </authorList>
    </citation>
    <scope>NUCLEOTIDE SEQUENCE [LARGE SCALE GENOMIC DNA]</scope>
    <source>
        <strain evidence="1 2">CU12B</strain>
    </source>
</reference>
<protein>
    <recommendedName>
        <fullName evidence="3">LXG domain-containing protein</fullName>
    </recommendedName>
</protein>
<evidence type="ECO:0008006" key="3">
    <source>
        <dbReference type="Google" id="ProtNLM"/>
    </source>
</evidence>
<comment type="caution">
    <text evidence="1">The sequence shown here is derived from an EMBL/GenBank/DDBJ whole genome shotgun (WGS) entry which is preliminary data.</text>
</comment>
<accession>A0ABQ6Z271</accession>